<keyword evidence="7 9" id="KW-0624">Polysaccharide degradation</keyword>
<dbReference type="PRINTS" id="PR00735">
    <property type="entry name" value="GLHYDRLASE8"/>
</dbReference>
<dbReference type="AlphaFoldDB" id="A0A917DKH4"/>
<dbReference type="PROSITE" id="PS00812">
    <property type="entry name" value="GLYCOSYL_HYDROL_F8"/>
    <property type="match status" value="1"/>
</dbReference>
<evidence type="ECO:0000256" key="7">
    <source>
        <dbReference type="ARBA" id="ARBA00023326"/>
    </source>
</evidence>
<evidence type="ECO:0000313" key="10">
    <source>
        <dbReference type="EMBL" id="GGD44072.1"/>
    </source>
</evidence>
<name>A0A917DKH4_9HYPH</name>
<evidence type="ECO:0000256" key="2">
    <source>
        <dbReference type="ARBA" id="ARBA00009209"/>
    </source>
</evidence>
<gene>
    <name evidence="10" type="ORF">GCM10011335_53390</name>
</gene>
<keyword evidence="3" id="KW-0732">Signal</keyword>
<dbReference type="Proteomes" id="UP000613160">
    <property type="component" value="Unassembled WGS sequence"/>
</dbReference>
<reference evidence="10" key="1">
    <citation type="journal article" date="2014" name="Int. J. Syst. Evol. Microbiol.">
        <title>Complete genome sequence of Corynebacterium casei LMG S-19264T (=DSM 44701T), isolated from a smear-ripened cheese.</title>
        <authorList>
            <consortium name="US DOE Joint Genome Institute (JGI-PGF)"/>
            <person name="Walter F."/>
            <person name="Albersmeier A."/>
            <person name="Kalinowski J."/>
            <person name="Ruckert C."/>
        </authorList>
    </citation>
    <scope>NUCLEOTIDE SEQUENCE</scope>
    <source>
        <strain evidence="10">CGMCC 1.15493</strain>
    </source>
</reference>
<keyword evidence="11" id="KW-1185">Reference proteome</keyword>
<keyword evidence="6 9" id="KW-0326">Glycosidase</keyword>
<organism evidence="10 11">
    <name type="scientific">Aureimonas glaciei</name>
    <dbReference type="NCBI Taxonomy" id="1776957"/>
    <lineage>
        <taxon>Bacteria</taxon>
        <taxon>Pseudomonadati</taxon>
        <taxon>Pseudomonadota</taxon>
        <taxon>Alphaproteobacteria</taxon>
        <taxon>Hyphomicrobiales</taxon>
        <taxon>Aurantimonadaceae</taxon>
        <taxon>Aureimonas</taxon>
    </lineage>
</organism>
<evidence type="ECO:0000256" key="1">
    <source>
        <dbReference type="ARBA" id="ARBA00000966"/>
    </source>
</evidence>
<sequence>MTWRTTLVVGVLSALLAGTQPGRAQSTVGAEDWAAYKRAFVTAEGRIVDDGNGNISHSEGQGYGLLLAYLAGDAPQFDLIWSFTRTELLLRDDGLAAWKWDPAATPHVTDSNNASDGDILIAYALGLAGRDWKRAELTRAAGEIATALSRVIREEEGQKILLPGATGYGRDDRPDGPIINLSYWVFEAFPLFATIAPDIDWETLSRDGVALLGRSLLGPSRLPPEWLSIRTRLRPAEGFPAEFGYNALRIPLYLVRAGSTDAAMLTALRDGMSPVPGQVAIVDIASGATKESLADPGYAIIPALVSCVLDKTPIAEPLRSFTPTLYFPSTLHLLSLSYLAEHHPECLT</sequence>
<evidence type="ECO:0000256" key="3">
    <source>
        <dbReference type="ARBA" id="ARBA00022729"/>
    </source>
</evidence>
<keyword evidence="4 9" id="KW-0378">Hydrolase</keyword>
<dbReference type="EMBL" id="BMJJ01000025">
    <property type="protein sequence ID" value="GGD44072.1"/>
    <property type="molecule type" value="Genomic_DNA"/>
</dbReference>
<dbReference type="RefSeq" id="WP_188855492.1">
    <property type="nucleotide sequence ID" value="NZ_BMJJ01000025.1"/>
</dbReference>
<dbReference type="GO" id="GO:0030245">
    <property type="term" value="P:cellulose catabolic process"/>
    <property type="evidence" value="ECO:0007669"/>
    <property type="project" value="UniProtKB-KW"/>
</dbReference>
<dbReference type="SUPFAM" id="SSF48208">
    <property type="entry name" value="Six-hairpin glycosidases"/>
    <property type="match status" value="1"/>
</dbReference>
<dbReference type="Gene3D" id="1.50.10.10">
    <property type="match status" value="1"/>
</dbReference>
<evidence type="ECO:0000256" key="5">
    <source>
        <dbReference type="ARBA" id="ARBA00023001"/>
    </source>
</evidence>
<dbReference type="InterPro" id="IPR012341">
    <property type="entry name" value="6hp_glycosidase-like_sf"/>
</dbReference>
<keyword evidence="7 9" id="KW-0119">Carbohydrate metabolism</keyword>
<protein>
    <recommendedName>
        <fullName evidence="9">Glucanase</fullName>
        <ecNumber evidence="9">3.2.1.-</ecNumber>
    </recommendedName>
</protein>
<comment type="catalytic activity">
    <reaction evidence="1">
        <text>Endohydrolysis of (1-&gt;4)-beta-D-glucosidic linkages in cellulose, lichenin and cereal beta-D-glucans.</text>
        <dbReference type="EC" id="3.2.1.4"/>
    </reaction>
</comment>
<dbReference type="Pfam" id="PF01270">
    <property type="entry name" value="Glyco_hydro_8"/>
    <property type="match status" value="1"/>
</dbReference>
<evidence type="ECO:0000313" key="11">
    <source>
        <dbReference type="Proteomes" id="UP000613160"/>
    </source>
</evidence>
<reference evidence="10" key="2">
    <citation type="submission" date="2020-09" db="EMBL/GenBank/DDBJ databases">
        <authorList>
            <person name="Sun Q."/>
            <person name="Zhou Y."/>
        </authorList>
    </citation>
    <scope>NUCLEOTIDE SEQUENCE</scope>
    <source>
        <strain evidence="10">CGMCC 1.15493</strain>
    </source>
</reference>
<feature type="active site" description="Nucleophile" evidence="8">
    <location>
        <position position="116"/>
    </location>
</feature>
<dbReference type="InterPro" id="IPR008928">
    <property type="entry name" value="6-hairpin_glycosidase_sf"/>
</dbReference>
<dbReference type="EC" id="3.2.1.-" evidence="9"/>
<evidence type="ECO:0000256" key="6">
    <source>
        <dbReference type="ARBA" id="ARBA00023295"/>
    </source>
</evidence>
<proteinExistence type="inferred from homology"/>
<dbReference type="GO" id="GO:0008810">
    <property type="term" value="F:cellulase activity"/>
    <property type="evidence" value="ECO:0007669"/>
    <property type="project" value="UniProtKB-EC"/>
</dbReference>
<evidence type="ECO:0000256" key="8">
    <source>
        <dbReference type="PROSITE-ProRule" id="PRU10058"/>
    </source>
</evidence>
<comment type="similarity">
    <text evidence="2 9">Belongs to the glycosyl hydrolase 8 (cellulase D) family.</text>
</comment>
<comment type="caution">
    <text evidence="10">The sequence shown here is derived from an EMBL/GenBank/DDBJ whole genome shotgun (WGS) entry which is preliminary data.</text>
</comment>
<evidence type="ECO:0000256" key="9">
    <source>
        <dbReference type="RuleBase" id="RU361167"/>
    </source>
</evidence>
<keyword evidence="5" id="KW-0136">Cellulose degradation</keyword>
<dbReference type="InterPro" id="IPR019834">
    <property type="entry name" value="Glyco_hydro_8_CS"/>
</dbReference>
<dbReference type="InterPro" id="IPR002037">
    <property type="entry name" value="Glyco_hydro_8"/>
</dbReference>
<accession>A0A917DKH4</accession>
<evidence type="ECO:0000256" key="4">
    <source>
        <dbReference type="ARBA" id="ARBA00022801"/>
    </source>
</evidence>